<dbReference type="Proteomes" id="UP001516472">
    <property type="component" value="Unassembled WGS sequence"/>
</dbReference>
<reference evidence="2 3" key="1">
    <citation type="submission" date="2020-02" db="EMBL/GenBank/DDBJ databases">
        <authorList>
            <person name="Babadi Z.K."/>
            <person name="Risdian C."/>
            <person name="Ebrahimipour G.H."/>
            <person name="Wink J."/>
        </authorList>
    </citation>
    <scope>NUCLEOTIDE SEQUENCE [LARGE SCALE GENOMIC DNA]</scope>
    <source>
        <strain evidence="2 3">ZKHCc1 1396</strain>
    </source>
</reference>
<sequence>MPRKIGGGSSFKAPSLSPPPAASSSKPRNTVTTAPPTASTSGQKRPADAVDGAASASGPNKKPKVDGGTSQEADTTENRAKRQFLRGQRRQESTSAVAASGGRSEFVNLQRLDPKAAGKQRVETGFGPTNASRFPTKDPGFKITTEAKDYGKQKVGHTYTELVAAMKEGGASDKAIAKDLLKKLEDPDSTPAVLTGDKAKNAAAKLTTIMHVSEPQRVPGSDKTGRAVLRMVEKGDLTLEQAFTGSNPTFPMAKNPKTMRRVVNYDDTNFRKPPEKPLKFDEIAANMSDSSDDEI</sequence>
<gene>
    <name evidence="2" type="ORF">G4177_06600</name>
</gene>
<proteinExistence type="predicted"/>
<organism evidence="2 3">
    <name type="scientific">Corallococcus soli</name>
    <dbReference type="NCBI Taxonomy" id="2710757"/>
    <lineage>
        <taxon>Bacteria</taxon>
        <taxon>Pseudomonadati</taxon>
        <taxon>Myxococcota</taxon>
        <taxon>Myxococcia</taxon>
        <taxon>Myxococcales</taxon>
        <taxon>Cystobacterineae</taxon>
        <taxon>Myxococcaceae</taxon>
        <taxon>Corallococcus</taxon>
    </lineage>
</organism>
<evidence type="ECO:0000313" key="3">
    <source>
        <dbReference type="Proteomes" id="UP001516472"/>
    </source>
</evidence>
<evidence type="ECO:0000256" key="1">
    <source>
        <dbReference type="SAM" id="MobiDB-lite"/>
    </source>
</evidence>
<feature type="compositionally biased region" description="Basic and acidic residues" evidence="1">
    <location>
        <begin position="268"/>
        <end position="282"/>
    </location>
</feature>
<feature type="compositionally biased region" description="Low complexity" evidence="1">
    <location>
        <begin position="49"/>
        <end position="59"/>
    </location>
</feature>
<feature type="region of interest" description="Disordered" evidence="1">
    <location>
        <begin position="266"/>
        <end position="295"/>
    </location>
</feature>
<feature type="compositionally biased region" description="Basic and acidic residues" evidence="1">
    <location>
        <begin position="112"/>
        <end position="122"/>
    </location>
</feature>
<feature type="region of interest" description="Disordered" evidence="1">
    <location>
        <begin position="1"/>
        <end position="141"/>
    </location>
</feature>
<comment type="caution">
    <text evidence="2">The sequence shown here is derived from an EMBL/GenBank/DDBJ whole genome shotgun (WGS) entry which is preliminary data.</text>
</comment>
<accession>A0ABR9PIU5</accession>
<dbReference type="EMBL" id="JAAIYO010000001">
    <property type="protein sequence ID" value="MBE4747848.1"/>
    <property type="molecule type" value="Genomic_DNA"/>
</dbReference>
<feature type="compositionally biased region" description="Low complexity" evidence="1">
    <location>
        <begin position="22"/>
        <end position="41"/>
    </location>
</feature>
<protein>
    <submittedName>
        <fullName evidence="2">Uncharacterized protein</fullName>
    </submittedName>
</protein>
<evidence type="ECO:0000313" key="2">
    <source>
        <dbReference type="EMBL" id="MBE4747848.1"/>
    </source>
</evidence>
<dbReference type="RefSeq" id="WP_193347201.1">
    <property type="nucleotide sequence ID" value="NZ_CBCSIP010000112.1"/>
</dbReference>
<keyword evidence="3" id="KW-1185">Reference proteome</keyword>
<name>A0ABR9PIU5_9BACT</name>